<feature type="domain" description="Pyrrolo-quinoline quinone repeat" evidence="2">
    <location>
        <begin position="150"/>
        <end position="263"/>
    </location>
</feature>
<proteinExistence type="predicted"/>
<dbReference type="AlphaFoldDB" id="A0A4Q2RXE2"/>
<gene>
    <name evidence="3" type="ORF">EUA93_03210</name>
</gene>
<name>A0A4Q2RXE2_9ACTN</name>
<evidence type="ECO:0000259" key="2">
    <source>
        <dbReference type="Pfam" id="PF13360"/>
    </source>
</evidence>
<dbReference type="InterPro" id="IPR015943">
    <property type="entry name" value="WD40/YVTN_repeat-like_dom_sf"/>
</dbReference>
<evidence type="ECO:0000313" key="4">
    <source>
        <dbReference type="Proteomes" id="UP000294071"/>
    </source>
</evidence>
<dbReference type="Proteomes" id="UP000294071">
    <property type="component" value="Unassembled WGS sequence"/>
</dbReference>
<dbReference type="InterPro" id="IPR002372">
    <property type="entry name" value="PQQ_rpt_dom"/>
</dbReference>
<accession>A0A4Q2RXE2</accession>
<dbReference type="EMBL" id="SDWT01000001">
    <property type="protein sequence ID" value="RYB93456.1"/>
    <property type="molecule type" value="Genomic_DNA"/>
</dbReference>
<feature type="region of interest" description="Disordered" evidence="1">
    <location>
        <begin position="257"/>
        <end position="281"/>
    </location>
</feature>
<dbReference type="Gene3D" id="2.130.10.10">
    <property type="entry name" value="YVTN repeat-like/Quinoprotein amine dehydrogenase"/>
    <property type="match status" value="1"/>
</dbReference>
<reference evidence="3 4" key="1">
    <citation type="submission" date="2019-01" db="EMBL/GenBank/DDBJ databases">
        <title>Novel species of Nocardioides.</title>
        <authorList>
            <person name="Liu Q."/>
            <person name="Xin Y.-H."/>
        </authorList>
    </citation>
    <scope>NUCLEOTIDE SEQUENCE [LARGE SCALE GENOMIC DNA]</scope>
    <source>
        <strain evidence="3 4">CGMCC 4.6882</strain>
    </source>
</reference>
<dbReference type="RefSeq" id="WP_129398677.1">
    <property type="nucleotide sequence ID" value="NZ_SDWT01000001.1"/>
</dbReference>
<organism evidence="3 4">
    <name type="scientific">Nocardioides oleivorans</name>
    <dbReference type="NCBI Taxonomy" id="273676"/>
    <lineage>
        <taxon>Bacteria</taxon>
        <taxon>Bacillati</taxon>
        <taxon>Actinomycetota</taxon>
        <taxon>Actinomycetes</taxon>
        <taxon>Propionibacteriales</taxon>
        <taxon>Nocardioidaceae</taxon>
        <taxon>Nocardioides</taxon>
    </lineage>
</organism>
<dbReference type="OrthoDB" id="9801810at2"/>
<dbReference type="Pfam" id="PF13360">
    <property type="entry name" value="PQQ_2"/>
    <property type="match status" value="1"/>
</dbReference>
<comment type="caution">
    <text evidence="3">The sequence shown here is derived from an EMBL/GenBank/DDBJ whole genome shotgun (WGS) entry which is preliminary data.</text>
</comment>
<dbReference type="PROSITE" id="PS51257">
    <property type="entry name" value="PROKAR_LIPOPROTEIN"/>
    <property type="match status" value="1"/>
</dbReference>
<dbReference type="SUPFAM" id="SSF50998">
    <property type="entry name" value="Quinoprotein alcohol dehydrogenase-like"/>
    <property type="match status" value="1"/>
</dbReference>
<evidence type="ECO:0000256" key="1">
    <source>
        <dbReference type="SAM" id="MobiDB-lite"/>
    </source>
</evidence>
<keyword evidence="4" id="KW-1185">Reference proteome</keyword>
<evidence type="ECO:0000313" key="3">
    <source>
        <dbReference type="EMBL" id="RYB93456.1"/>
    </source>
</evidence>
<dbReference type="InterPro" id="IPR011047">
    <property type="entry name" value="Quinoprotein_ADH-like_sf"/>
</dbReference>
<sequence length="295" mass="30795">MRRRGAVLCVAAMVGLTGCTGPEAPPFTDDCGAGAHATVSASDGDRHWRTTLPLPTDQAPQISGGYVLVHHPCGFTLLDLVDGDVVRTGNGRGTVGVAGGFVYSVKELVLEDEAALDGYSVEAEPVVGREVPGVGVGMAATYPERVWARVVDDSLYIVSDERRLERRTATGAPSWETTLPVLRDPAIVHVGDVVVLASTEGSVYGVRADDGTVLWRRTATTLKDRYVMSVRAQGSAVVVTARPGAGRGPDVFALDAATGSRLPGSPRADPRDPGVVRGAGWSVSVESEPIPALGD</sequence>
<protein>
    <recommendedName>
        <fullName evidence="2">Pyrrolo-quinoline quinone repeat domain-containing protein</fullName>
    </recommendedName>
</protein>